<accession>A0ABQ9IUD7</accession>
<dbReference type="InterPro" id="IPR011761">
    <property type="entry name" value="ATP-grasp"/>
</dbReference>
<keyword evidence="8 11" id="KW-0067">ATP-binding</keyword>
<proteinExistence type="predicted"/>
<dbReference type="Pfam" id="PF02786">
    <property type="entry name" value="CPSase_L_D2"/>
    <property type="match status" value="1"/>
</dbReference>
<feature type="domain" description="Pyruvate carboxyltransferase" evidence="15">
    <location>
        <begin position="603"/>
        <end position="872"/>
    </location>
</feature>
<keyword evidence="17" id="KW-1185">Reference proteome</keyword>
<dbReference type="InterPro" id="IPR001882">
    <property type="entry name" value="Biotin_BS"/>
</dbReference>
<dbReference type="SUPFAM" id="SSF51246">
    <property type="entry name" value="Rudiment single hybrid motif"/>
    <property type="match status" value="1"/>
</dbReference>
<keyword evidence="7 11" id="KW-0547">Nucleotide-binding</keyword>
<dbReference type="PROSITE" id="PS50975">
    <property type="entry name" value="ATP_GRASP"/>
    <property type="match status" value="1"/>
</dbReference>
<dbReference type="InterPro" id="IPR000891">
    <property type="entry name" value="PYR_CT"/>
</dbReference>
<dbReference type="InterPro" id="IPR005930">
    <property type="entry name" value="Pyruv_COase"/>
</dbReference>
<dbReference type="PROSITE" id="PS00188">
    <property type="entry name" value="BIOTIN"/>
    <property type="match status" value="1"/>
</dbReference>
<keyword evidence="4" id="KW-0312">Gluconeogenesis</keyword>
<evidence type="ECO:0000256" key="1">
    <source>
        <dbReference type="ARBA" id="ARBA00001953"/>
    </source>
</evidence>
<evidence type="ECO:0000256" key="4">
    <source>
        <dbReference type="ARBA" id="ARBA00022432"/>
    </source>
</evidence>
<dbReference type="InterPro" id="IPR016185">
    <property type="entry name" value="PreATP-grasp_dom_sf"/>
</dbReference>
<evidence type="ECO:0000259" key="15">
    <source>
        <dbReference type="PROSITE" id="PS50991"/>
    </source>
</evidence>
<evidence type="ECO:0000256" key="6">
    <source>
        <dbReference type="ARBA" id="ARBA00022723"/>
    </source>
</evidence>
<dbReference type="PROSITE" id="PS50979">
    <property type="entry name" value="BC"/>
    <property type="match status" value="1"/>
</dbReference>
<evidence type="ECO:0000313" key="16">
    <source>
        <dbReference type="EMBL" id="KAJ8964712.1"/>
    </source>
</evidence>
<dbReference type="CDD" id="cd06850">
    <property type="entry name" value="biotinyl_domain"/>
    <property type="match status" value="1"/>
</dbReference>
<dbReference type="SUPFAM" id="SSF56059">
    <property type="entry name" value="Glutathione synthetase ATP-binding domain-like"/>
    <property type="match status" value="1"/>
</dbReference>
<dbReference type="InterPro" id="IPR011764">
    <property type="entry name" value="Biotin_carboxylation_dom"/>
</dbReference>
<comment type="pathway">
    <text evidence="2">Carbohydrate biosynthesis; gluconeogenesis.</text>
</comment>
<dbReference type="NCBIfam" id="NF009554">
    <property type="entry name" value="PRK12999.1"/>
    <property type="match status" value="1"/>
</dbReference>
<keyword evidence="6" id="KW-0479">Metal-binding</keyword>
<organism evidence="16 17">
    <name type="scientific">Molorchus minor</name>
    <dbReference type="NCBI Taxonomy" id="1323400"/>
    <lineage>
        <taxon>Eukaryota</taxon>
        <taxon>Metazoa</taxon>
        <taxon>Ecdysozoa</taxon>
        <taxon>Arthropoda</taxon>
        <taxon>Hexapoda</taxon>
        <taxon>Insecta</taxon>
        <taxon>Pterygota</taxon>
        <taxon>Neoptera</taxon>
        <taxon>Endopterygota</taxon>
        <taxon>Coleoptera</taxon>
        <taxon>Polyphaga</taxon>
        <taxon>Cucujiformia</taxon>
        <taxon>Chrysomeloidea</taxon>
        <taxon>Cerambycidae</taxon>
        <taxon>Lamiinae</taxon>
        <taxon>Monochamini</taxon>
        <taxon>Molorchus</taxon>
    </lineage>
</organism>
<dbReference type="CDD" id="cd07937">
    <property type="entry name" value="DRE_TIM_PC_TC_5S"/>
    <property type="match status" value="1"/>
</dbReference>
<dbReference type="InterPro" id="IPR003379">
    <property type="entry name" value="Carboxylase_cons_dom"/>
</dbReference>
<dbReference type="PROSITE" id="PS00867">
    <property type="entry name" value="CPSASE_2"/>
    <property type="match status" value="1"/>
</dbReference>
<dbReference type="PANTHER" id="PTHR43778:SF2">
    <property type="entry name" value="PYRUVATE CARBOXYLASE, MITOCHONDRIAL"/>
    <property type="match status" value="1"/>
</dbReference>
<dbReference type="Pfam" id="PF00682">
    <property type="entry name" value="HMGL-like"/>
    <property type="match status" value="1"/>
</dbReference>
<dbReference type="PIRSF" id="PIRSF001594">
    <property type="entry name" value="Pyruv_carbox"/>
    <property type="match status" value="1"/>
</dbReference>
<feature type="domain" description="Biotin carboxylation" evidence="14">
    <location>
        <begin position="64"/>
        <end position="514"/>
    </location>
</feature>
<dbReference type="Pfam" id="PF00289">
    <property type="entry name" value="Biotin_carb_N"/>
    <property type="match status" value="1"/>
</dbReference>
<sequence>MYLPESSVTKVRIIYKILKVRQQITGNNMLTRFVTRKPFLLQSATLKHSPKWNYCYSTKIEYKPIRSVLVANRGEIAVRVFRACTELGIKSVAIYSKEDRAHIHRLKADESYLVGEGLPPVQAYLNIPQIIKICKDNGIDAVHPGYGFLSERPDFAQAVIDEGIRFIGPSPKVVHQMGDKVAAREAAIAAGVPIVPGTDGPITTKEEAKEFCIKHGLPVIFKAAYGGGGRGMRVVRKIEEVEENFQRASSEAESAFGNGAMFIEKFIERPRHIEVQLLGDKAGNVVHLYERDCSVQRRHQKVVEMAPAPHLDPKVRKQMTDLAVKLARHVGYENAGTVEFLCDEKGNFYFIEVNARLQVEHTVTEEITGIDLVQSQIRIAEGITLPELGISQDKITPNGFAIQCRVTTEDPAKSFQPDTGRIEVFRSGEGMGIRLDGASAFAGAIISPYYDSLLVKVIAHSRDLQSACAKMNRALREFRVRGVKTNIPFLLNVLENQKFLNGSVDTYFIDENPQLFDFAPTRNRAQKLLNYLSQVLVNGPQTPLATSLNPAEIKPHVPEVSEEYLAVSPQQNPSVQPPKGLRSIYKDQGPEAFAKAVRNNKGLLLMDTTFRDAHQSLLATRVRSHDLLKISPFVTHNFSQLYSMENWGGATFDVALRFLHECPWERLEDMRKLIPNIPFQMLLRGANAVGYTNYPDNVVFKFCELAVQTGMDVFRVFDSLNYLPNLIVGMEAAGKAGGIVEAAISYSGDVSDPTKTKYDLKYYLSIADELVRAGTHILAIKDMAGLLKPKAGSLLVCALRDKYPDLPIHIHTHDTSGAGVASMLACAEAGADVVDVAVDSMSGLTSQPSMGAIVASLQGTNLDTGFQLPIISEYSAYWEQTRTLYAPFECTTTMKSGNADVYNNEIPGGQYTNLQFQAYSLVIPEQVSVTFFEDVKKAYAEANKLLGDIIKVTPSSKVVGDLAQFMVQNKLSSQDVLNKAEELSFPKSVVEYLQGHIGQPYGGFPEPLRSKVLRDMPRIEGRPGESLPPLDFNKLAVKLKEDFPNATDRDIMSAALYPQVTNEYLAFADKYGPVDKLDTRIFLVGPKVGEEFEVIIEKGKALGIKTLAVAEDLTENGEREVFFELNGTLRTVLIRDKDAGKEMNIHPKADKANKKQVGAPMPGTVIDIRVKVGEKIEKGTPIVILSAMKMETVVQSPIAGIIKMIDVNMGMKLEAEDLIITVE</sequence>
<evidence type="ECO:0000256" key="11">
    <source>
        <dbReference type="PIRNR" id="PIRNR001594"/>
    </source>
</evidence>
<evidence type="ECO:0000259" key="14">
    <source>
        <dbReference type="PROSITE" id="PS50979"/>
    </source>
</evidence>
<evidence type="ECO:0000256" key="10">
    <source>
        <dbReference type="ARBA" id="ARBA00023268"/>
    </source>
</evidence>
<evidence type="ECO:0000259" key="13">
    <source>
        <dbReference type="PROSITE" id="PS50975"/>
    </source>
</evidence>
<dbReference type="InterPro" id="IPR005479">
    <property type="entry name" value="CPAse_ATP-bd"/>
</dbReference>
<dbReference type="EMBL" id="JAPWTJ010002736">
    <property type="protein sequence ID" value="KAJ8964712.1"/>
    <property type="molecule type" value="Genomic_DNA"/>
</dbReference>
<dbReference type="Pfam" id="PF00364">
    <property type="entry name" value="Biotin_lipoyl"/>
    <property type="match status" value="1"/>
</dbReference>
<keyword evidence="9 11" id="KW-0092">Biotin</keyword>
<dbReference type="NCBIfam" id="TIGR01235">
    <property type="entry name" value="pyruv_carbox"/>
    <property type="match status" value="1"/>
</dbReference>
<comment type="catalytic activity">
    <reaction evidence="11">
        <text>hydrogencarbonate + pyruvate + ATP = oxaloacetate + ADP + phosphate + H(+)</text>
        <dbReference type="Rhea" id="RHEA:20844"/>
        <dbReference type="ChEBI" id="CHEBI:15361"/>
        <dbReference type="ChEBI" id="CHEBI:15378"/>
        <dbReference type="ChEBI" id="CHEBI:16452"/>
        <dbReference type="ChEBI" id="CHEBI:17544"/>
        <dbReference type="ChEBI" id="CHEBI:30616"/>
        <dbReference type="ChEBI" id="CHEBI:43474"/>
        <dbReference type="ChEBI" id="CHEBI:456216"/>
        <dbReference type="EC" id="6.4.1.1"/>
    </reaction>
</comment>
<evidence type="ECO:0000259" key="12">
    <source>
        <dbReference type="PROSITE" id="PS50968"/>
    </source>
</evidence>
<dbReference type="Gene3D" id="3.10.600.10">
    <property type="entry name" value="pyruvate carboxylase f1077a mutant domain"/>
    <property type="match status" value="1"/>
</dbReference>
<feature type="domain" description="ATP-grasp" evidence="13">
    <location>
        <begin position="184"/>
        <end position="381"/>
    </location>
</feature>
<dbReference type="InterPro" id="IPR005481">
    <property type="entry name" value="BC-like_N"/>
</dbReference>
<dbReference type="PANTHER" id="PTHR43778">
    <property type="entry name" value="PYRUVATE CARBOXYLASE"/>
    <property type="match status" value="1"/>
</dbReference>
<dbReference type="SUPFAM" id="SSF89000">
    <property type="entry name" value="post-HMGL domain-like"/>
    <property type="match status" value="1"/>
</dbReference>
<reference evidence="16" key="1">
    <citation type="journal article" date="2023" name="Insect Mol. Biol.">
        <title>Genome sequencing provides insights into the evolution of gene families encoding plant cell wall-degrading enzymes in longhorned beetles.</title>
        <authorList>
            <person name="Shin N.R."/>
            <person name="Okamura Y."/>
            <person name="Kirsch R."/>
            <person name="Pauchet Y."/>
        </authorList>
    </citation>
    <scope>NUCLEOTIDE SEQUENCE</scope>
    <source>
        <strain evidence="16">MMC_N1</strain>
    </source>
</reference>
<dbReference type="InterPro" id="IPR013785">
    <property type="entry name" value="Aldolase_TIM"/>
</dbReference>
<dbReference type="EC" id="6.4.1.1" evidence="3 11"/>
<dbReference type="Pfam" id="PF02436">
    <property type="entry name" value="PYC_OADA"/>
    <property type="match status" value="1"/>
</dbReference>
<dbReference type="InterPro" id="IPR000089">
    <property type="entry name" value="Biotin_lipoyl"/>
</dbReference>
<dbReference type="Gene3D" id="3.20.20.70">
    <property type="entry name" value="Aldolase class I"/>
    <property type="match status" value="1"/>
</dbReference>
<evidence type="ECO:0000256" key="8">
    <source>
        <dbReference type="ARBA" id="ARBA00022840"/>
    </source>
</evidence>
<dbReference type="InterPro" id="IPR011054">
    <property type="entry name" value="Rudment_hybrid_motif"/>
</dbReference>
<dbReference type="SUPFAM" id="SSF51569">
    <property type="entry name" value="Aldolase"/>
    <property type="match status" value="1"/>
</dbReference>
<comment type="function">
    <text evidence="11">Catalyzes a 2-step reaction, involving the ATP-dependent carboxylation of the covalently attached biotin in the first step and the transfer of the carboxyl group to pyruvate in the second.</text>
</comment>
<evidence type="ECO:0000256" key="7">
    <source>
        <dbReference type="ARBA" id="ARBA00022741"/>
    </source>
</evidence>
<evidence type="ECO:0000256" key="3">
    <source>
        <dbReference type="ARBA" id="ARBA00013057"/>
    </source>
</evidence>
<dbReference type="PROSITE" id="PS50991">
    <property type="entry name" value="PYR_CT"/>
    <property type="match status" value="1"/>
</dbReference>
<dbReference type="SMART" id="SM00878">
    <property type="entry name" value="Biotin_carb_C"/>
    <property type="match status" value="1"/>
</dbReference>
<evidence type="ECO:0000256" key="2">
    <source>
        <dbReference type="ARBA" id="ARBA00004742"/>
    </source>
</evidence>
<comment type="cofactor">
    <cofactor evidence="1 11">
        <name>biotin</name>
        <dbReference type="ChEBI" id="CHEBI:57586"/>
    </cofactor>
</comment>
<dbReference type="InterPro" id="IPR055268">
    <property type="entry name" value="PCB-like"/>
</dbReference>
<name>A0ABQ9IUD7_9CUCU</name>
<dbReference type="PROSITE" id="PS50968">
    <property type="entry name" value="BIOTINYL_LIPOYL"/>
    <property type="match status" value="1"/>
</dbReference>
<dbReference type="Pfam" id="PF02785">
    <property type="entry name" value="Biotin_carb_C"/>
    <property type="match status" value="1"/>
</dbReference>
<dbReference type="SUPFAM" id="SSF51230">
    <property type="entry name" value="Single hybrid motif"/>
    <property type="match status" value="1"/>
</dbReference>
<evidence type="ECO:0000256" key="5">
    <source>
        <dbReference type="ARBA" id="ARBA00022598"/>
    </source>
</evidence>
<evidence type="ECO:0000313" key="17">
    <source>
        <dbReference type="Proteomes" id="UP001162164"/>
    </source>
</evidence>
<comment type="caution">
    <text evidence="16">The sequence shown here is derived from an EMBL/GenBank/DDBJ whole genome shotgun (WGS) entry which is preliminary data.</text>
</comment>
<protein>
    <recommendedName>
        <fullName evidence="3 11">Pyruvate carboxylase</fullName>
        <ecNumber evidence="3 11">6.4.1.1</ecNumber>
    </recommendedName>
</protein>
<dbReference type="Gene3D" id="2.40.50.100">
    <property type="match status" value="1"/>
</dbReference>
<evidence type="ECO:0000256" key="9">
    <source>
        <dbReference type="ARBA" id="ARBA00023267"/>
    </source>
</evidence>
<dbReference type="Proteomes" id="UP001162164">
    <property type="component" value="Unassembled WGS sequence"/>
</dbReference>
<keyword evidence="10" id="KW-0511">Multifunctional enzyme</keyword>
<keyword evidence="5 11" id="KW-0436">Ligase</keyword>
<feature type="domain" description="Lipoyl-binding" evidence="12">
    <location>
        <begin position="1154"/>
        <end position="1223"/>
    </location>
</feature>
<dbReference type="InterPro" id="IPR011053">
    <property type="entry name" value="Single_hybrid_motif"/>
</dbReference>
<gene>
    <name evidence="16" type="ORF">NQ317_003062</name>
</gene>
<dbReference type="SUPFAM" id="SSF52440">
    <property type="entry name" value="PreATP-grasp domain"/>
    <property type="match status" value="1"/>
</dbReference>
<dbReference type="NCBIfam" id="NF006761">
    <property type="entry name" value="PRK09282.1"/>
    <property type="match status" value="1"/>
</dbReference>
<dbReference type="Gene3D" id="3.30.470.20">
    <property type="entry name" value="ATP-grasp fold, B domain"/>
    <property type="match status" value="1"/>
</dbReference>
<dbReference type="InterPro" id="IPR005482">
    <property type="entry name" value="Biotin_COase_C"/>
</dbReference>